<comment type="caution">
    <text evidence="1">The sequence shown here is derived from an EMBL/GenBank/DDBJ whole genome shotgun (WGS) entry which is preliminary data.</text>
</comment>
<protein>
    <submittedName>
        <fullName evidence="1">Uncharacterized protein</fullName>
    </submittedName>
</protein>
<dbReference type="EMBL" id="JAMZIH010004678">
    <property type="protein sequence ID" value="KAJ1676182.1"/>
    <property type="molecule type" value="Genomic_DNA"/>
</dbReference>
<organism evidence="1 2">
    <name type="scientific">Spiromyces aspiralis</name>
    <dbReference type="NCBI Taxonomy" id="68401"/>
    <lineage>
        <taxon>Eukaryota</taxon>
        <taxon>Fungi</taxon>
        <taxon>Fungi incertae sedis</taxon>
        <taxon>Zoopagomycota</taxon>
        <taxon>Kickxellomycotina</taxon>
        <taxon>Kickxellomycetes</taxon>
        <taxon>Kickxellales</taxon>
        <taxon>Kickxellaceae</taxon>
        <taxon>Spiromyces</taxon>
    </lineage>
</organism>
<feature type="non-terminal residue" evidence="1">
    <location>
        <position position="1"/>
    </location>
</feature>
<sequence>ISSIGDRDTEAERLANTQSIHEQVRVGIELTSNRIQDLEGEQVIERRRIKVLERERDELREAQVAQEAGIAKIESVLVQFDRCARMAEDLAKDVADPESYTVGTPISITRIKLLIDEIDRIRHLCGQIEAEAEQFWRDCQLEEAVCAILAPCLQRILDHWDPLRNPTFLQDSVFKRLVPLVTNNDGEY</sequence>
<evidence type="ECO:0000313" key="2">
    <source>
        <dbReference type="Proteomes" id="UP001145114"/>
    </source>
</evidence>
<gene>
    <name evidence="1" type="ORF">EV182_008695</name>
</gene>
<reference evidence="1" key="1">
    <citation type="submission" date="2022-06" db="EMBL/GenBank/DDBJ databases">
        <title>Phylogenomic reconstructions and comparative analyses of Kickxellomycotina fungi.</title>
        <authorList>
            <person name="Reynolds N.K."/>
            <person name="Stajich J.E."/>
            <person name="Barry K."/>
            <person name="Grigoriev I.V."/>
            <person name="Crous P."/>
            <person name="Smith M.E."/>
        </authorList>
    </citation>
    <scope>NUCLEOTIDE SEQUENCE</scope>
    <source>
        <strain evidence="1">RSA 2271</strain>
    </source>
</reference>
<keyword evidence="2" id="KW-1185">Reference proteome</keyword>
<proteinExistence type="predicted"/>
<name>A0ACC1HLM0_9FUNG</name>
<evidence type="ECO:0000313" key="1">
    <source>
        <dbReference type="EMBL" id="KAJ1676182.1"/>
    </source>
</evidence>
<accession>A0ACC1HLM0</accession>
<dbReference type="Proteomes" id="UP001145114">
    <property type="component" value="Unassembled WGS sequence"/>
</dbReference>
<feature type="non-terminal residue" evidence="1">
    <location>
        <position position="188"/>
    </location>
</feature>